<comment type="caution">
    <text evidence="1">The sequence shown here is derived from an EMBL/GenBank/DDBJ whole genome shotgun (WGS) entry which is preliminary data.</text>
</comment>
<dbReference type="EMBL" id="VSSQ01089277">
    <property type="protein sequence ID" value="MPN35593.1"/>
    <property type="molecule type" value="Genomic_DNA"/>
</dbReference>
<reference evidence="1" key="1">
    <citation type="submission" date="2019-08" db="EMBL/GenBank/DDBJ databases">
        <authorList>
            <person name="Kucharzyk K."/>
            <person name="Murdoch R.W."/>
            <person name="Higgins S."/>
            <person name="Loffler F."/>
        </authorList>
    </citation>
    <scope>NUCLEOTIDE SEQUENCE</scope>
</reference>
<proteinExistence type="predicted"/>
<sequence>MKFHAFPGFVPEPERGSGTKYQLFYDELIAGIRSVLSFQEGAAVQNDVFAFIRGCTAVTRSHKRADMKDFGGRAVGGGKRAFSEGDILGNRPFDIAFVLNPYPEHVKLAVFE</sequence>
<organism evidence="1">
    <name type="scientific">bioreactor metagenome</name>
    <dbReference type="NCBI Taxonomy" id="1076179"/>
    <lineage>
        <taxon>unclassified sequences</taxon>
        <taxon>metagenomes</taxon>
        <taxon>ecological metagenomes</taxon>
    </lineage>
</organism>
<gene>
    <name evidence="1" type="ORF">SDC9_183091</name>
</gene>
<dbReference type="AlphaFoldDB" id="A0A645HIV7"/>
<accession>A0A645HIV7</accession>
<protein>
    <submittedName>
        <fullName evidence="1">Uncharacterized protein</fullName>
    </submittedName>
</protein>
<name>A0A645HIV7_9ZZZZ</name>
<evidence type="ECO:0000313" key="1">
    <source>
        <dbReference type="EMBL" id="MPN35593.1"/>
    </source>
</evidence>